<gene>
    <name evidence="1" type="ORF">T01_10395</name>
</gene>
<reference evidence="1 2" key="1">
    <citation type="submission" date="2015-01" db="EMBL/GenBank/DDBJ databases">
        <title>Evolution of Trichinella species and genotypes.</title>
        <authorList>
            <person name="Korhonen P.K."/>
            <person name="Edoardo P."/>
            <person name="Giuseppe L.R."/>
            <person name="Gasser R.B."/>
        </authorList>
    </citation>
    <scope>NUCLEOTIDE SEQUENCE [LARGE SCALE GENOMIC DNA]</scope>
    <source>
        <strain evidence="1">ISS3</strain>
    </source>
</reference>
<protein>
    <submittedName>
        <fullName evidence="1">Uncharacterized protein</fullName>
    </submittedName>
</protein>
<organism evidence="1 2">
    <name type="scientific">Trichinella spiralis</name>
    <name type="common">Trichina worm</name>
    <dbReference type="NCBI Taxonomy" id="6334"/>
    <lineage>
        <taxon>Eukaryota</taxon>
        <taxon>Metazoa</taxon>
        <taxon>Ecdysozoa</taxon>
        <taxon>Nematoda</taxon>
        <taxon>Enoplea</taxon>
        <taxon>Dorylaimia</taxon>
        <taxon>Trichinellida</taxon>
        <taxon>Trichinellidae</taxon>
        <taxon>Trichinella</taxon>
    </lineage>
</organism>
<evidence type="ECO:0000313" key="2">
    <source>
        <dbReference type="Proteomes" id="UP000054776"/>
    </source>
</evidence>
<accession>A0A0V1BD06</accession>
<dbReference type="Proteomes" id="UP000054776">
    <property type="component" value="Unassembled WGS sequence"/>
</dbReference>
<evidence type="ECO:0000313" key="1">
    <source>
        <dbReference type="EMBL" id="KRY34912.1"/>
    </source>
</evidence>
<dbReference type="OrthoDB" id="10501227at2759"/>
<dbReference type="InParanoid" id="A0A0V1BD06"/>
<proteinExistence type="predicted"/>
<dbReference type="EMBL" id="JYDH01000060">
    <property type="protein sequence ID" value="KRY34912.1"/>
    <property type="molecule type" value="Genomic_DNA"/>
</dbReference>
<keyword evidence="2" id="KW-1185">Reference proteome</keyword>
<dbReference type="AlphaFoldDB" id="A0A0V1BD06"/>
<name>A0A0V1BD06_TRISP</name>
<sequence length="85" mass="9789">MYWKLVGREKLRFSKVVRSPEKFDNHCIKCEEITKGVMRRFKSSTVLHSSGVETSACSYSTSGRSKRLVSYDNQIKNKKSVVLEV</sequence>
<comment type="caution">
    <text evidence="1">The sequence shown here is derived from an EMBL/GenBank/DDBJ whole genome shotgun (WGS) entry which is preliminary data.</text>
</comment>